<dbReference type="SUPFAM" id="SSF69318">
    <property type="entry name" value="Integrin alpha N-terminal domain"/>
    <property type="match status" value="1"/>
</dbReference>
<reference evidence="3" key="1">
    <citation type="submission" date="2013-04" db="EMBL/GenBank/DDBJ databases">
        <title>The Genome Sequence of Fonticula alba ATCC 38817.</title>
        <authorList>
            <consortium name="The Broad Institute Genomics Platform"/>
            <person name="Russ C."/>
            <person name="Cuomo C."/>
            <person name="Burger G."/>
            <person name="Gray M.W."/>
            <person name="Holland P.W.H."/>
            <person name="King N."/>
            <person name="Lang F.B.F."/>
            <person name="Roger A.J."/>
            <person name="Ruiz-Trillo I."/>
            <person name="Brown M."/>
            <person name="Walker B."/>
            <person name="Young S."/>
            <person name="Zeng Q."/>
            <person name="Gargeya S."/>
            <person name="Fitzgerald M."/>
            <person name="Haas B."/>
            <person name="Abouelleil A."/>
            <person name="Allen A.W."/>
            <person name="Alvarado L."/>
            <person name="Arachchi H.M."/>
            <person name="Berlin A.M."/>
            <person name="Chapman S.B."/>
            <person name="Gainer-Dewar J."/>
            <person name="Goldberg J."/>
            <person name="Griggs A."/>
            <person name="Gujja S."/>
            <person name="Hansen M."/>
            <person name="Howarth C."/>
            <person name="Imamovic A."/>
            <person name="Ireland A."/>
            <person name="Larimer J."/>
            <person name="McCowan C."/>
            <person name="Murphy C."/>
            <person name="Pearson M."/>
            <person name="Poon T.W."/>
            <person name="Priest M."/>
            <person name="Roberts A."/>
            <person name="Saif S."/>
            <person name="Shea T."/>
            <person name="Sisk P."/>
            <person name="Sykes S."/>
            <person name="Wortman J."/>
            <person name="Nusbaum C."/>
            <person name="Birren B."/>
        </authorList>
    </citation>
    <scope>NUCLEOTIDE SEQUENCE [LARGE SCALE GENOMIC DNA]</scope>
    <source>
        <strain evidence="3">ATCC 38817</strain>
    </source>
</reference>
<dbReference type="EMBL" id="KK198012">
    <property type="protein sequence ID" value="KCV67274.1"/>
    <property type="molecule type" value="Genomic_DNA"/>
</dbReference>
<sequence>MPCAQPHSLPQDPAGVHPPPMLLSVTAQGPPNTALLYLWRSTSTVDGHARMDAPVPLLRAADLRYPQPTKPTTFQLAIVPHTLRHDQTHLVFWDGHWLYTATLKRHDNGAAHLSIQPMVLQSLSLLTHLQDAPPTAVHLIPLDVDADGRPEVAVIRTDTGSITLFAEAGPHNGCGAGALGTCVEPRPDWAPGDCAPSEPCTWKPTSLRVGDLAACTDGVAVPDGPPCVPCGFDPQVECTPPCTIDNCRHCLDGRCLVCDKDFLLAEDARSCVRACPDPDATVAGGRCLPPDAPFTPWAGVHGHPSWKDFQPAGLAHARLARVTYKDQESLWPVAMATPSLIGHFGPDTDTLVVVPVAGTATDGRPTDIRHISSHAAQQDYLRLDDAAILGGALAQGHDMGLAQAPSTDPSDFAPVTSLRQLLQPISPVHLAGLQRDAGPHRPAPHPDADVGAATQLGMVASAAVTLAQISSNLDRVAPHMVGTMVAPADLGTPLPVKAALTMTLYANDLHKNTPRPSGQPVTMQDMPLPYPARELAFAPGPLHGQAHTELHALRRTTTDEHLLILPLQLAGYQGLSSDVHFLMLTLPSVTPRLSAPRRAHHPGETTTLALPAATALYPALADTPGDRPAVLFVNTSWKKPEFLLLQPPGDDVPLHQALTYRQGYSTEQMVALVRADGQPAGIVIQPYDCLKRQSIRDFEIATGRKTFVAPAGLTAPAFMADNHSGRQDSGCRLTVVEHQPVPPTAEVAVMDANADGQDDLVLLDRATGRVVFYLADAPAASRWAALPLASFRRVVAHAGSQTAASPPTTVHLTDFNNDGLLDVVLMDSTPEGAPRLRVLAHPDTTAPQCPAGATFRPADWACVCPDPASRYDLDAGQCACVPHAVATGVEGACACPAGLVLVPDTECACPAGSLPVFDEATGAEAAPRACATCHASCATCSGRTPGTCGSCPTGRLLSPDGGGATCVETCPAGSNPTSDGRACVACAPGCDACNTDTGKCTACTPGLHLQDGRCQACHETCAACTGPGPDACVACAPGRLRHPTTD</sequence>
<feature type="non-terminal residue" evidence="3">
    <location>
        <position position="1046"/>
    </location>
</feature>
<name>A0A058YZ57_FONAL</name>
<feature type="domain" description="EGF-like" evidence="2">
    <location>
        <begin position="932"/>
        <end position="967"/>
    </location>
</feature>
<evidence type="ECO:0000313" key="4">
    <source>
        <dbReference type="Proteomes" id="UP000030693"/>
    </source>
</evidence>
<dbReference type="InterPro" id="IPR006212">
    <property type="entry name" value="Furin_repeat"/>
</dbReference>
<dbReference type="RefSeq" id="XP_009498321.1">
    <property type="nucleotide sequence ID" value="XM_009500046.1"/>
</dbReference>
<organism evidence="3">
    <name type="scientific">Fonticula alba</name>
    <name type="common">Slime mold</name>
    <dbReference type="NCBI Taxonomy" id="691883"/>
    <lineage>
        <taxon>Eukaryota</taxon>
        <taxon>Rotosphaerida</taxon>
        <taxon>Fonticulaceae</taxon>
        <taxon>Fonticula</taxon>
    </lineage>
</organism>
<dbReference type="SMART" id="SM00181">
    <property type="entry name" value="EGF"/>
    <property type="match status" value="3"/>
</dbReference>
<dbReference type="InterPro" id="IPR028994">
    <property type="entry name" value="Integrin_alpha_N"/>
</dbReference>
<dbReference type="CDD" id="cd00064">
    <property type="entry name" value="FU"/>
    <property type="match status" value="2"/>
</dbReference>
<dbReference type="Gene3D" id="2.10.220.10">
    <property type="entry name" value="Hormone Receptor, Insulin-like Growth Factor Receptor 1, Chain A, domain 2"/>
    <property type="match status" value="1"/>
</dbReference>
<dbReference type="InterPro" id="IPR000742">
    <property type="entry name" value="EGF"/>
</dbReference>
<feature type="region of interest" description="Disordered" evidence="1">
    <location>
        <begin position="1"/>
        <end position="20"/>
    </location>
</feature>
<accession>A0A058YZ57</accession>
<dbReference type="AlphaFoldDB" id="A0A058YZ57"/>
<protein>
    <recommendedName>
        <fullName evidence="2">EGF-like domain-containing protein</fullName>
    </recommendedName>
</protein>
<feature type="domain" description="EGF-like" evidence="2">
    <location>
        <begin position="237"/>
        <end position="272"/>
    </location>
</feature>
<dbReference type="OrthoDB" id="19903at2759"/>
<dbReference type="GeneID" id="20531028"/>
<dbReference type="SMART" id="SM00261">
    <property type="entry name" value="FU"/>
    <property type="match status" value="3"/>
</dbReference>
<gene>
    <name evidence="3" type="ORF">H696_06303</name>
</gene>
<dbReference type="eggNOG" id="KOG3525">
    <property type="taxonomic scope" value="Eukaryota"/>
</dbReference>
<evidence type="ECO:0000256" key="1">
    <source>
        <dbReference type="SAM" id="MobiDB-lite"/>
    </source>
</evidence>
<dbReference type="InterPro" id="IPR009030">
    <property type="entry name" value="Growth_fac_rcpt_cys_sf"/>
</dbReference>
<feature type="domain" description="EGF-like" evidence="2">
    <location>
        <begin position="985"/>
        <end position="1015"/>
    </location>
</feature>
<keyword evidence="4" id="KW-1185">Reference proteome</keyword>
<proteinExistence type="predicted"/>
<evidence type="ECO:0000259" key="2">
    <source>
        <dbReference type="SMART" id="SM00181"/>
    </source>
</evidence>
<evidence type="ECO:0000313" key="3">
    <source>
        <dbReference type="EMBL" id="KCV67274.1"/>
    </source>
</evidence>
<dbReference type="Proteomes" id="UP000030693">
    <property type="component" value="Unassembled WGS sequence"/>
</dbReference>
<dbReference type="SUPFAM" id="SSF57184">
    <property type="entry name" value="Growth factor receptor domain"/>
    <property type="match status" value="1"/>
</dbReference>